<dbReference type="InterPro" id="IPR009057">
    <property type="entry name" value="Homeodomain-like_sf"/>
</dbReference>
<sequence length="280" mass="31937">MSKPVCASLFPTHIGMFQSVKGHYVTRWKGAPESIIIACLAGEGICRFNGREWRLQPGHLIVIPQDCAHSYEANNENPWTIFWFHVRGEMLSHYLEELQISEQAPVINIPNIAGLMDAFEDVYQHTESGFTNTSLLCLSTSLAHFLGVCKLYQRSIKASQQGVEKRIEKTVDVMKKSLHRLLTLEQLAQIAGWSSTHYAALFKAKMNVPPLEFFTRLKMQLACDKLKLTNEPIQAIAASLGYHDAFYFSRLFKRHNQMSPKIYRKQFSLINDMKTISLAQ</sequence>
<accession>A0ABT2FQ56</accession>
<dbReference type="SUPFAM" id="SSF51215">
    <property type="entry name" value="Regulatory protein AraC"/>
    <property type="match status" value="1"/>
</dbReference>
<organism evidence="5 6">
    <name type="scientific">Shewanella electrica</name>
    <dbReference type="NCBI Taxonomy" id="515560"/>
    <lineage>
        <taxon>Bacteria</taxon>
        <taxon>Pseudomonadati</taxon>
        <taxon>Pseudomonadota</taxon>
        <taxon>Gammaproteobacteria</taxon>
        <taxon>Alteromonadales</taxon>
        <taxon>Shewanellaceae</taxon>
        <taxon>Shewanella</taxon>
    </lineage>
</organism>
<keyword evidence="6" id="KW-1185">Reference proteome</keyword>
<dbReference type="SMART" id="SM00342">
    <property type="entry name" value="HTH_ARAC"/>
    <property type="match status" value="1"/>
</dbReference>
<keyword evidence="1" id="KW-0805">Transcription regulation</keyword>
<dbReference type="InterPro" id="IPR003313">
    <property type="entry name" value="AraC-bd"/>
</dbReference>
<keyword evidence="2" id="KW-0238">DNA-binding</keyword>
<dbReference type="PROSITE" id="PS01124">
    <property type="entry name" value="HTH_ARAC_FAMILY_2"/>
    <property type="match status" value="1"/>
</dbReference>
<dbReference type="Pfam" id="PF12833">
    <property type="entry name" value="HTH_18"/>
    <property type="match status" value="1"/>
</dbReference>
<reference evidence="5 6" key="1">
    <citation type="submission" date="2022-02" db="EMBL/GenBank/DDBJ databases">
        <authorList>
            <person name="Zhuang L."/>
        </authorList>
    </citation>
    <scope>NUCLEOTIDE SEQUENCE [LARGE SCALE GENOMIC DNA]</scope>
    <source>
        <strain evidence="5 6">C32</strain>
    </source>
</reference>
<dbReference type="InterPro" id="IPR037923">
    <property type="entry name" value="HTH-like"/>
</dbReference>
<evidence type="ECO:0000256" key="1">
    <source>
        <dbReference type="ARBA" id="ARBA00023015"/>
    </source>
</evidence>
<name>A0ABT2FQ56_9GAMM</name>
<gene>
    <name evidence="5" type="ORF">L9G74_18665</name>
</gene>
<dbReference type="RefSeq" id="WP_238898283.1">
    <property type="nucleotide sequence ID" value="NZ_JAKOGG010000021.1"/>
</dbReference>
<dbReference type="PANTHER" id="PTHR43280:SF30">
    <property type="entry name" value="MMSAB OPERON REGULATORY PROTEIN"/>
    <property type="match status" value="1"/>
</dbReference>
<keyword evidence="3" id="KW-0804">Transcription</keyword>
<protein>
    <submittedName>
        <fullName evidence="5">AraC family transcriptional regulator</fullName>
    </submittedName>
</protein>
<evidence type="ECO:0000259" key="4">
    <source>
        <dbReference type="PROSITE" id="PS01124"/>
    </source>
</evidence>
<dbReference type="Pfam" id="PF02311">
    <property type="entry name" value="AraC_binding"/>
    <property type="match status" value="1"/>
</dbReference>
<dbReference type="Gene3D" id="1.10.10.60">
    <property type="entry name" value="Homeodomain-like"/>
    <property type="match status" value="2"/>
</dbReference>
<comment type="caution">
    <text evidence="5">The sequence shown here is derived from an EMBL/GenBank/DDBJ whole genome shotgun (WGS) entry which is preliminary data.</text>
</comment>
<dbReference type="InterPro" id="IPR018060">
    <property type="entry name" value="HTH_AraC"/>
</dbReference>
<dbReference type="Gene3D" id="2.60.120.280">
    <property type="entry name" value="Regulatory protein AraC"/>
    <property type="match status" value="1"/>
</dbReference>
<dbReference type="PROSITE" id="PS00041">
    <property type="entry name" value="HTH_ARAC_FAMILY_1"/>
    <property type="match status" value="1"/>
</dbReference>
<dbReference type="EMBL" id="JAKOGG010000021">
    <property type="protein sequence ID" value="MCS4558464.1"/>
    <property type="molecule type" value="Genomic_DNA"/>
</dbReference>
<evidence type="ECO:0000256" key="2">
    <source>
        <dbReference type="ARBA" id="ARBA00023125"/>
    </source>
</evidence>
<dbReference type="SUPFAM" id="SSF46689">
    <property type="entry name" value="Homeodomain-like"/>
    <property type="match status" value="2"/>
</dbReference>
<evidence type="ECO:0000313" key="5">
    <source>
        <dbReference type="EMBL" id="MCS4558464.1"/>
    </source>
</evidence>
<feature type="domain" description="HTH araC/xylS-type" evidence="4">
    <location>
        <begin position="168"/>
        <end position="266"/>
    </location>
</feature>
<reference evidence="6" key="2">
    <citation type="submission" date="2023-07" db="EMBL/GenBank/DDBJ databases">
        <title>Shewanella mangrovi sp. nov., an acetaldehyde- degrading bacterium isolated from mangrove sediment.</title>
        <authorList>
            <person name="Liu Y."/>
        </authorList>
    </citation>
    <scope>NUCLEOTIDE SEQUENCE [LARGE SCALE GENOMIC DNA]</scope>
    <source>
        <strain evidence="6">C32</strain>
    </source>
</reference>
<dbReference type="Proteomes" id="UP001201549">
    <property type="component" value="Unassembled WGS sequence"/>
</dbReference>
<evidence type="ECO:0000313" key="6">
    <source>
        <dbReference type="Proteomes" id="UP001201549"/>
    </source>
</evidence>
<dbReference type="InterPro" id="IPR018062">
    <property type="entry name" value="HTH_AraC-typ_CS"/>
</dbReference>
<dbReference type="CDD" id="cd06986">
    <property type="entry name" value="cupin_MmsR-like_N"/>
    <property type="match status" value="1"/>
</dbReference>
<evidence type="ECO:0000256" key="3">
    <source>
        <dbReference type="ARBA" id="ARBA00023163"/>
    </source>
</evidence>
<dbReference type="PANTHER" id="PTHR43280">
    <property type="entry name" value="ARAC-FAMILY TRANSCRIPTIONAL REGULATOR"/>
    <property type="match status" value="1"/>
</dbReference>
<proteinExistence type="predicted"/>